<feature type="chain" id="PRO_5027111976" evidence="5">
    <location>
        <begin position="17"/>
        <end position="129"/>
    </location>
</feature>
<reference evidence="7" key="1">
    <citation type="submission" date="2025-08" db="UniProtKB">
        <authorList>
            <consortium name="RefSeq"/>
        </authorList>
    </citation>
    <scope>IDENTIFICATION</scope>
    <source>
        <tissue evidence="7">Gonads</tissue>
    </source>
</reference>
<dbReference type="InterPro" id="IPR006170">
    <property type="entry name" value="PBP/GOBP"/>
</dbReference>
<evidence type="ECO:0000313" key="6">
    <source>
        <dbReference type="Proteomes" id="UP000504635"/>
    </source>
</evidence>
<evidence type="ECO:0000256" key="3">
    <source>
        <dbReference type="ARBA" id="ARBA00022525"/>
    </source>
</evidence>
<dbReference type="CTD" id="33040"/>
<evidence type="ECO:0000256" key="5">
    <source>
        <dbReference type="SAM" id="SignalP"/>
    </source>
</evidence>
<name>A0A6J2YMU0_SITOR</name>
<proteinExistence type="inferred from homology"/>
<dbReference type="GO" id="GO:0007608">
    <property type="term" value="P:sensory perception of smell"/>
    <property type="evidence" value="ECO:0007669"/>
    <property type="project" value="TreeGrafter"/>
</dbReference>
<accession>A0A6J2YMU0</accession>
<dbReference type="CDD" id="cd23992">
    <property type="entry name" value="PBP_GOBP"/>
    <property type="match status" value="1"/>
</dbReference>
<dbReference type="OrthoDB" id="6693014at2759"/>
<dbReference type="InterPro" id="IPR036728">
    <property type="entry name" value="PBP_GOBP_sf"/>
</dbReference>
<sequence>MKGIFVLCCVLVLSSADMTPEQRTKMFNFQNQCMQETGATDEMIMRAFGGDFPDTPVFKEHLVCVGKKGGVIDEQGNYHQEILKKGLMMFVNDEPRVDAMLDKCHVVMETTQDTAYHMAKCLYEEHFGM</sequence>
<gene>
    <name evidence="7" type="primary">LOC115888975</name>
</gene>
<comment type="subcellular location">
    <subcellularLocation>
        <location evidence="1">Secreted</location>
    </subcellularLocation>
</comment>
<dbReference type="PANTHER" id="PTHR11857:SF43">
    <property type="entry name" value="GEO07291P1-RELATED"/>
    <property type="match status" value="1"/>
</dbReference>
<dbReference type="Pfam" id="PF01395">
    <property type="entry name" value="PBP_GOBP"/>
    <property type="match status" value="1"/>
</dbReference>
<dbReference type="PANTHER" id="PTHR11857">
    <property type="entry name" value="ODORANT BINDING PROTEIN-RELATED"/>
    <property type="match status" value="1"/>
</dbReference>
<dbReference type="SUPFAM" id="SSF47565">
    <property type="entry name" value="Insect pheromone/odorant-binding proteins"/>
    <property type="match status" value="1"/>
</dbReference>
<keyword evidence="3" id="KW-0964">Secreted</keyword>
<comment type="similarity">
    <text evidence="2">Belongs to the PBP/GOBP family.</text>
</comment>
<dbReference type="Gene3D" id="1.10.238.20">
    <property type="entry name" value="Pheromone/general odorant binding protein domain"/>
    <property type="match status" value="1"/>
</dbReference>
<organism evidence="6 7">
    <name type="scientific">Sitophilus oryzae</name>
    <name type="common">Rice weevil</name>
    <name type="synonym">Curculio oryzae</name>
    <dbReference type="NCBI Taxonomy" id="7048"/>
    <lineage>
        <taxon>Eukaryota</taxon>
        <taxon>Metazoa</taxon>
        <taxon>Ecdysozoa</taxon>
        <taxon>Arthropoda</taxon>
        <taxon>Hexapoda</taxon>
        <taxon>Insecta</taxon>
        <taxon>Pterygota</taxon>
        <taxon>Neoptera</taxon>
        <taxon>Endopterygota</taxon>
        <taxon>Coleoptera</taxon>
        <taxon>Polyphaga</taxon>
        <taxon>Cucujiformia</taxon>
        <taxon>Curculionidae</taxon>
        <taxon>Dryophthorinae</taxon>
        <taxon>Sitophilus</taxon>
    </lineage>
</organism>
<dbReference type="InParanoid" id="A0A6J2YMU0"/>
<feature type="signal peptide" evidence="5">
    <location>
        <begin position="1"/>
        <end position="16"/>
    </location>
</feature>
<dbReference type="KEGG" id="soy:115888975"/>
<evidence type="ECO:0000313" key="7">
    <source>
        <dbReference type="RefSeq" id="XP_030764727.1"/>
    </source>
</evidence>
<dbReference type="AlphaFoldDB" id="A0A6J2YMU0"/>
<evidence type="ECO:0000256" key="2">
    <source>
        <dbReference type="ARBA" id="ARBA00008098"/>
    </source>
</evidence>
<dbReference type="GeneID" id="115888975"/>
<dbReference type="GO" id="GO:0005615">
    <property type="term" value="C:extracellular space"/>
    <property type="evidence" value="ECO:0007669"/>
    <property type="project" value="TreeGrafter"/>
</dbReference>
<evidence type="ECO:0000256" key="1">
    <source>
        <dbReference type="ARBA" id="ARBA00004613"/>
    </source>
</evidence>
<keyword evidence="6" id="KW-1185">Reference proteome</keyword>
<dbReference type="RefSeq" id="XP_030764727.1">
    <property type="nucleotide sequence ID" value="XM_030908867.1"/>
</dbReference>
<protein>
    <submittedName>
        <fullName evidence="7">General odorant-binding protein 19d</fullName>
    </submittedName>
</protein>
<dbReference type="Proteomes" id="UP000504635">
    <property type="component" value="Unplaced"/>
</dbReference>
<dbReference type="GO" id="GO:0005549">
    <property type="term" value="F:odorant binding"/>
    <property type="evidence" value="ECO:0007669"/>
    <property type="project" value="InterPro"/>
</dbReference>
<evidence type="ECO:0000256" key="4">
    <source>
        <dbReference type="ARBA" id="ARBA00022729"/>
    </source>
</evidence>
<keyword evidence="4 5" id="KW-0732">Signal</keyword>
<dbReference type="SMART" id="SM00708">
    <property type="entry name" value="PhBP"/>
    <property type="match status" value="1"/>
</dbReference>